<dbReference type="PANTHER" id="PTHR44520">
    <property type="entry name" value="RESPONSE REGULATOR RCP1-RELATED"/>
    <property type="match status" value="1"/>
</dbReference>
<dbReference type="SUPFAM" id="SSF52172">
    <property type="entry name" value="CheY-like"/>
    <property type="match status" value="1"/>
</dbReference>
<reference evidence="3 4" key="1">
    <citation type="submission" date="2016-10" db="EMBL/GenBank/DDBJ databases">
        <authorList>
            <person name="de Groot N.N."/>
        </authorList>
    </citation>
    <scope>NUCLEOTIDE SEQUENCE [LARGE SCALE GENOMIC DNA]</scope>
    <source>
        <strain evidence="3 4">DSM 25232</strain>
    </source>
</reference>
<name>A0A1H7KIC9_AQUAM</name>
<organism evidence="3 4">
    <name type="scientific">Aquimarina amphilecti</name>
    <dbReference type="NCBI Taxonomy" id="1038014"/>
    <lineage>
        <taxon>Bacteria</taxon>
        <taxon>Pseudomonadati</taxon>
        <taxon>Bacteroidota</taxon>
        <taxon>Flavobacteriia</taxon>
        <taxon>Flavobacteriales</taxon>
        <taxon>Flavobacteriaceae</taxon>
        <taxon>Aquimarina</taxon>
    </lineage>
</organism>
<evidence type="ECO:0000313" key="3">
    <source>
        <dbReference type="EMBL" id="SEK86290.1"/>
    </source>
</evidence>
<keyword evidence="4" id="KW-1185">Reference proteome</keyword>
<feature type="modified residue" description="4-aspartylphosphate" evidence="1">
    <location>
        <position position="66"/>
    </location>
</feature>
<dbReference type="InterPro" id="IPR052893">
    <property type="entry name" value="TCS_response_regulator"/>
</dbReference>
<dbReference type="EMBL" id="FOAB01000002">
    <property type="protein sequence ID" value="SEK86290.1"/>
    <property type="molecule type" value="Genomic_DNA"/>
</dbReference>
<dbReference type="PANTHER" id="PTHR44520:SF2">
    <property type="entry name" value="RESPONSE REGULATOR RCP1"/>
    <property type="match status" value="1"/>
</dbReference>
<dbReference type="Proteomes" id="UP000198521">
    <property type="component" value="Unassembled WGS sequence"/>
</dbReference>
<dbReference type="GO" id="GO:0000160">
    <property type="term" value="P:phosphorelay signal transduction system"/>
    <property type="evidence" value="ECO:0007669"/>
    <property type="project" value="InterPro"/>
</dbReference>
<dbReference type="STRING" id="1038014.SAMN04487910_1327"/>
<protein>
    <submittedName>
        <fullName evidence="3">Response regulator receiver domain-containing protein</fullName>
    </submittedName>
</protein>
<dbReference type="Pfam" id="PF00072">
    <property type="entry name" value="Response_reg"/>
    <property type="match status" value="1"/>
</dbReference>
<dbReference type="InterPro" id="IPR011006">
    <property type="entry name" value="CheY-like_superfamily"/>
</dbReference>
<evidence type="ECO:0000259" key="2">
    <source>
        <dbReference type="PROSITE" id="PS50110"/>
    </source>
</evidence>
<dbReference type="Gene3D" id="3.40.50.2300">
    <property type="match status" value="1"/>
</dbReference>
<proteinExistence type="predicted"/>
<feature type="domain" description="Response regulatory" evidence="2">
    <location>
        <begin position="7"/>
        <end position="133"/>
    </location>
</feature>
<dbReference type="AlphaFoldDB" id="A0A1H7KIC9"/>
<dbReference type="SMART" id="SM00448">
    <property type="entry name" value="REC"/>
    <property type="match status" value="1"/>
</dbReference>
<keyword evidence="1" id="KW-0597">Phosphoprotein</keyword>
<accession>A0A1H7KIC9</accession>
<evidence type="ECO:0000313" key="4">
    <source>
        <dbReference type="Proteomes" id="UP000198521"/>
    </source>
</evidence>
<evidence type="ECO:0000256" key="1">
    <source>
        <dbReference type="PROSITE-ProRule" id="PRU00169"/>
    </source>
</evidence>
<dbReference type="OrthoDB" id="673128at2"/>
<dbReference type="InterPro" id="IPR001789">
    <property type="entry name" value="Sig_transdc_resp-reg_receiver"/>
</dbReference>
<dbReference type="RefSeq" id="WP_091406834.1">
    <property type="nucleotide sequence ID" value="NZ_FOAB01000002.1"/>
</dbReference>
<gene>
    <name evidence="3" type="ORF">SAMN04487910_1327</name>
</gene>
<sequence length="133" mass="15426">MPHNTKSVCIIDDDNMYINLVSKILELKKLSESVIVFKNGKEALDFFITSIDEDEYKSIPQVIFLDLNMPIMDGWEFLQEFDKIKDKIDKQIDLYVVSSSIDSRDIDKAKSIDLVSDYLTKPIKLNDFEKILV</sequence>
<dbReference type="PROSITE" id="PS50110">
    <property type="entry name" value="RESPONSE_REGULATORY"/>
    <property type="match status" value="1"/>
</dbReference>